<comment type="caution">
    <text evidence="2">The sequence shown here is derived from an EMBL/GenBank/DDBJ whole genome shotgun (WGS) entry which is preliminary data.</text>
</comment>
<dbReference type="AlphaFoldDB" id="A0AAV7WCB6"/>
<dbReference type="Proteomes" id="UP001066276">
    <property type="component" value="Chromosome 1_2"/>
</dbReference>
<proteinExistence type="predicted"/>
<reference evidence="2" key="1">
    <citation type="journal article" date="2022" name="bioRxiv">
        <title>Sequencing and chromosome-scale assembly of the giantPleurodeles waltlgenome.</title>
        <authorList>
            <person name="Brown T."/>
            <person name="Elewa A."/>
            <person name="Iarovenko S."/>
            <person name="Subramanian E."/>
            <person name="Araus A.J."/>
            <person name="Petzold A."/>
            <person name="Susuki M."/>
            <person name="Suzuki K.-i.T."/>
            <person name="Hayashi T."/>
            <person name="Toyoda A."/>
            <person name="Oliveira C."/>
            <person name="Osipova E."/>
            <person name="Leigh N.D."/>
            <person name="Simon A."/>
            <person name="Yun M.H."/>
        </authorList>
    </citation>
    <scope>NUCLEOTIDE SEQUENCE</scope>
    <source>
        <strain evidence="2">20211129_DDA</strain>
        <tissue evidence="2">Liver</tissue>
    </source>
</reference>
<name>A0AAV7WCB6_PLEWA</name>
<evidence type="ECO:0000313" key="2">
    <source>
        <dbReference type="EMBL" id="KAJ1210520.1"/>
    </source>
</evidence>
<gene>
    <name evidence="2" type="ORF">NDU88_005883</name>
</gene>
<accession>A0AAV7WCB6</accession>
<sequence length="115" mass="13102">MKTARRSILLPPPFCTAIISNMAPARVPEIRSKAVTSKVLRVRDTLDTNEETADPTRRPLGNVSWDEDKERSKMGTTESLQYRGEKRTLDARFQVSGSEHEFLNDERSFRVQHAA</sequence>
<organism evidence="2 3">
    <name type="scientific">Pleurodeles waltl</name>
    <name type="common">Iberian ribbed newt</name>
    <dbReference type="NCBI Taxonomy" id="8319"/>
    <lineage>
        <taxon>Eukaryota</taxon>
        <taxon>Metazoa</taxon>
        <taxon>Chordata</taxon>
        <taxon>Craniata</taxon>
        <taxon>Vertebrata</taxon>
        <taxon>Euteleostomi</taxon>
        <taxon>Amphibia</taxon>
        <taxon>Batrachia</taxon>
        <taxon>Caudata</taxon>
        <taxon>Salamandroidea</taxon>
        <taxon>Salamandridae</taxon>
        <taxon>Pleurodelinae</taxon>
        <taxon>Pleurodeles</taxon>
    </lineage>
</organism>
<feature type="region of interest" description="Disordered" evidence="1">
    <location>
        <begin position="44"/>
        <end position="77"/>
    </location>
</feature>
<evidence type="ECO:0000256" key="1">
    <source>
        <dbReference type="SAM" id="MobiDB-lite"/>
    </source>
</evidence>
<keyword evidence="3" id="KW-1185">Reference proteome</keyword>
<protein>
    <submittedName>
        <fullName evidence="2">Uncharacterized protein</fullName>
    </submittedName>
</protein>
<evidence type="ECO:0000313" key="3">
    <source>
        <dbReference type="Proteomes" id="UP001066276"/>
    </source>
</evidence>
<dbReference type="EMBL" id="JANPWB010000002">
    <property type="protein sequence ID" value="KAJ1210520.1"/>
    <property type="molecule type" value="Genomic_DNA"/>
</dbReference>